<keyword evidence="6" id="KW-1185">Reference proteome</keyword>
<feature type="transmembrane region" description="Helical" evidence="5">
    <location>
        <begin position="251"/>
        <end position="272"/>
    </location>
</feature>
<feature type="transmembrane region" description="Helical" evidence="5">
    <location>
        <begin position="284"/>
        <end position="307"/>
    </location>
</feature>
<name>A0ABM0LXM2_SACKO</name>
<evidence type="ECO:0000313" key="7">
    <source>
        <dbReference type="RefSeq" id="XP_006812513.1"/>
    </source>
</evidence>
<dbReference type="SMART" id="SM01417">
    <property type="entry name" value="Solute_trans_a"/>
    <property type="match status" value="1"/>
</dbReference>
<dbReference type="RefSeq" id="XP_006812513.1">
    <property type="nucleotide sequence ID" value="XM_006812450.1"/>
</dbReference>
<dbReference type="GeneID" id="102807123"/>
<evidence type="ECO:0000256" key="1">
    <source>
        <dbReference type="ARBA" id="ARBA00004141"/>
    </source>
</evidence>
<reference evidence="7" key="1">
    <citation type="submission" date="2025-08" db="UniProtKB">
        <authorList>
            <consortium name="RefSeq"/>
        </authorList>
    </citation>
    <scope>IDENTIFICATION</scope>
    <source>
        <tissue evidence="7">Testes</tissue>
    </source>
</reference>
<keyword evidence="3 5" id="KW-1133">Transmembrane helix</keyword>
<evidence type="ECO:0000256" key="5">
    <source>
        <dbReference type="SAM" id="Phobius"/>
    </source>
</evidence>
<evidence type="ECO:0000256" key="2">
    <source>
        <dbReference type="ARBA" id="ARBA00022692"/>
    </source>
</evidence>
<dbReference type="Pfam" id="PF03619">
    <property type="entry name" value="Solute_trans_a"/>
    <property type="match status" value="1"/>
</dbReference>
<evidence type="ECO:0000313" key="6">
    <source>
        <dbReference type="Proteomes" id="UP000694865"/>
    </source>
</evidence>
<accession>A0ABM0LXM2</accession>
<protein>
    <submittedName>
        <fullName evidence="7">Organic solute transporter subunit alpha-like</fullName>
    </submittedName>
</protein>
<feature type="transmembrane region" description="Helical" evidence="5">
    <location>
        <begin position="111"/>
        <end position="128"/>
    </location>
</feature>
<dbReference type="InterPro" id="IPR005178">
    <property type="entry name" value="Ostalpha/TMEM184C"/>
</dbReference>
<sequence>MAKYRNCTCSEDAPYSKDLFALMDPGHFVAIGLVFLIALITLVMFIEAVVWLVKNIPYTQRRLRIIWNLGIYPVANAIDNEENSQEVFCFIMLMAILIPKSAVLANLTAGVYLSMAIYQFLLLILDYCDGRNTMIEKMQHTQLKLASSPVACCCICLPKIEVTRRSVFWIRMGVMQLCIVSPVVLYIAAVMWTDGNYTEGKIALDESSIYLNTFNVVSTLTAMYALGMLNNCAKQILHGFYLRPKFACIQLSLLVANVQPTVFSILGSAGAITCTQHLSAQTRAIWINDYLVICEMFLLFLVAHHYYRREKGNMDTYRRFRVESFRTDYSTI</sequence>
<keyword evidence="2 5" id="KW-0812">Transmembrane</keyword>
<feature type="transmembrane region" description="Helical" evidence="5">
    <location>
        <begin position="209"/>
        <end position="230"/>
    </location>
</feature>
<proteinExistence type="predicted"/>
<dbReference type="Proteomes" id="UP000694865">
    <property type="component" value="Unplaced"/>
</dbReference>
<feature type="transmembrane region" description="Helical" evidence="5">
    <location>
        <begin position="28"/>
        <end position="53"/>
    </location>
</feature>
<gene>
    <name evidence="7" type="primary">LOC102807123</name>
</gene>
<keyword evidence="4 5" id="KW-0472">Membrane</keyword>
<evidence type="ECO:0000256" key="4">
    <source>
        <dbReference type="ARBA" id="ARBA00023136"/>
    </source>
</evidence>
<feature type="transmembrane region" description="Helical" evidence="5">
    <location>
        <begin position="168"/>
        <end position="189"/>
    </location>
</feature>
<comment type="subcellular location">
    <subcellularLocation>
        <location evidence="1">Membrane</location>
        <topology evidence="1">Multi-pass membrane protein</topology>
    </subcellularLocation>
</comment>
<dbReference type="PANTHER" id="PTHR23423">
    <property type="entry name" value="ORGANIC SOLUTE TRANSPORTER-RELATED"/>
    <property type="match status" value="1"/>
</dbReference>
<evidence type="ECO:0000256" key="3">
    <source>
        <dbReference type="ARBA" id="ARBA00022989"/>
    </source>
</evidence>
<organism evidence="6 7">
    <name type="scientific">Saccoglossus kowalevskii</name>
    <name type="common">Acorn worm</name>
    <dbReference type="NCBI Taxonomy" id="10224"/>
    <lineage>
        <taxon>Eukaryota</taxon>
        <taxon>Metazoa</taxon>
        <taxon>Hemichordata</taxon>
        <taxon>Enteropneusta</taxon>
        <taxon>Harrimaniidae</taxon>
        <taxon>Saccoglossus</taxon>
    </lineage>
</organism>